<dbReference type="EMBL" id="CM035442">
    <property type="protein sequence ID" value="KAH7279506.1"/>
    <property type="molecule type" value="Genomic_DNA"/>
</dbReference>
<protein>
    <recommendedName>
        <fullName evidence="4">Fe2OG dioxygenase domain-containing protein</fullName>
    </recommendedName>
</protein>
<dbReference type="GO" id="GO:0046872">
    <property type="term" value="F:metal ion binding"/>
    <property type="evidence" value="ECO:0007669"/>
    <property type="project" value="UniProtKB-KW"/>
</dbReference>
<feature type="domain" description="Fe2OG dioxygenase" evidence="4">
    <location>
        <begin position="243"/>
        <end position="344"/>
    </location>
</feature>
<dbReference type="InterPro" id="IPR027443">
    <property type="entry name" value="IPNS-like_sf"/>
</dbReference>
<keyword evidence="1 3" id="KW-0479">Metal-binding</keyword>
<sequence>MVAEGAHLPGQHCSVSAQEEQKEKEAILGLDSDDREFSDSNLNPFERFDASFIVPPEHRPSRRLTTRSSDSFARHIPVIDLASFAFSKTYERESLVLQVGRACEEWGFFQVINHGVPQNVVQGLKDEAKKFFDTPRAMKLQVKRTADNPLGFNDGELTKNVRDWKEIYDMAPGGSLELPAKFDADDPGSVIHRNQWPSFLPSLRRACEDYMEAVEKLAFTLLELMVESLGLPPCRTHKHFESSRTSLFRMNHYPVCPAPELALGVSRHKDSVALTILLQGDVEGLEVKSKDGEWIIVKPNPDAFVINVGDVMQVYSNDKYQSIEHRVVVNKNVERYSFPFFFRPAHWVDLCPIPELTSDQCLPKYQPFKWGKYLRRRFDSNYKDLGVPNLQISHYRVNV</sequence>
<dbReference type="InterPro" id="IPR005123">
    <property type="entry name" value="Oxoglu/Fe-dep_dioxygenase_dom"/>
</dbReference>
<keyword evidence="6" id="KW-1185">Reference proteome</keyword>
<dbReference type="OrthoDB" id="288590at2759"/>
<accession>A0A8T2Q765</accession>
<dbReference type="Pfam" id="PF03171">
    <property type="entry name" value="2OG-FeII_Oxy"/>
    <property type="match status" value="1"/>
</dbReference>
<keyword evidence="3" id="KW-0560">Oxidoreductase</keyword>
<keyword evidence="2 3" id="KW-0408">Iron</keyword>
<dbReference type="GO" id="GO:0016491">
    <property type="term" value="F:oxidoreductase activity"/>
    <property type="evidence" value="ECO:0007669"/>
    <property type="project" value="UniProtKB-KW"/>
</dbReference>
<dbReference type="InterPro" id="IPR050231">
    <property type="entry name" value="Iron_ascorbate_oxido_reductase"/>
</dbReference>
<reference evidence="5" key="1">
    <citation type="submission" date="2021-08" db="EMBL/GenBank/DDBJ databases">
        <title>WGS assembly of Ceratopteris richardii.</title>
        <authorList>
            <person name="Marchant D.B."/>
            <person name="Chen G."/>
            <person name="Jenkins J."/>
            <person name="Shu S."/>
            <person name="Leebens-Mack J."/>
            <person name="Grimwood J."/>
            <person name="Schmutz J."/>
            <person name="Soltis P."/>
            <person name="Soltis D."/>
            <person name="Chen Z.-H."/>
        </authorList>
    </citation>
    <scope>NUCLEOTIDE SEQUENCE</scope>
    <source>
        <strain evidence="5">Whitten #5841</strain>
        <tissue evidence="5">Leaf</tissue>
    </source>
</reference>
<comment type="caution">
    <text evidence="5">The sequence shown here is derived from an EMBL/GenBank/DDBJ whole genome shotgun (WGS) entry which is preliminary data.</text>
</comment>
<dbReference type="InterPro" id="IPR026992">
    <property type="entry name" value="DIOX_N"/>
</dbReference>
<evidence type="ECO:0000259" key="4">
    <source>
        <dbReference type="PROSITE" id="PS51471"/>
    </source>
</evidence>
<dbReference type="SUPFAM" id="SSF51197">
    <property type="entry name" value="Clavaminate synthase-like"/>
    <property type="match status" value="1"/>
</dbReference>
<dbReference type="InterPro" id="IPR044861">
    <property type="entry name" value="IPNS-like_FE2OG_OXY"/>
</dbReference>
<comment type="similarity">
    <text evidence="3">Belongs to the iron/ascorbate-dependent oxidoreductase family.</text>
</comment>
<evidence type="ECO:0000313" key="6">
    <source>
        <dbReference type="Proteomes" id="UP000825935"/>
    </source>
</evidence>
<dbReference type="Gene3D" id="2.60.120.330">
    <property type="entry name" value="B-lactam Antibiotic, Isopenicillin N Synthase, Chain"/>
    <property type="match status" value="1"/>
</dbReference>
<dbReference type="FunFam" id="2.60.120.330:FF:000012">
    <property type="entry name" value="Gibberellin 20 oxidase 1"/>
    <property type="match status" value="1"/>
</dbReference>
<organism evidence="5 6">
    <name type="scientific">Ceratopteris richardii</name>
    <name type="common">Triangle waterfern</name>
    <dbReference type="NCBI Taxonomy" id="49495"/>
    <lineage>
        <taxon>Eukaryota</taxon>
        <taxon>Viridiplantae</taxon>
        <taxon>Streptophyta</taxon>
        <taxon>Embryophyta</taxon>
        <taxon>Tracheophyta</taxon>
        <taxon>Polypodiopsida</taxon>
        <taxon>Polypodiidae</taxon>
        <taxon>Polypodiales</taxon>
        <taxon>Pteridineae</taxon>
        <taxon>Pteridaceae</taxon>
        <taxon>Parkerioideae</taxon>
        <taxon>Ceratopteris</taxon>
    </lineage>
</organism>
<dbReference type="OMA" id="MSLELCA"/>
<evidence type="ECO:0000256" key="3">
    <source>
        <dbReference type="RuleBase" id="RU003682"/>
    </source>
</evidence>
<evidence type="ECO:0000256" key="1">
    <source>
        <dbReference type="ARBA" id="ARBA00022723"/>
    </source>
</evidence>
<dbReference type="Pfam" id="PF14226">
    <property type="entry name" value="DIOX_N"/>
    <property type="match status" value="1"/>
</dbReference>
<proteinExistence type="inferred from homology"/>
<dbReference type="PRINTS" id="PR00682">
    <property type="entry name" value="IPNSYNTHASE"/>
</dbReference>
<dbReference type="PANTHER" id="PTHR47990">
    <property type="entry name" value="2-OXOGLUTARATE (2OG) AND FE(II)-DEPENDENT OXYGENASE SUPERFAMILY PROTEIN-RELATED"/>
    <property type="match status" value="1"/>
</dbReference>
<dbReference type="Proteomes" id="UP000825935">
    <property type="component" value="Chromosome 37"/>
</dbReference>
<dbReference type="PROSITE" id="PS51471">
    <property type="entry name" value="FE2OG_OXY"/>
    <property type="match status" value="1"/>
</dbReference>
<name>A0A8T2Q765_CERRI</name>
<dbReference type="AlphaFoldDB" id="A0A8T2Q765"/>
<gene>
    <name evidence="5" type="ORF">KP509_37G022100</name>
</gene>
<evidence type="ECO:0000256" key="2">
    <source>
        <dbReference type="ARBA" id="ARBA00023004"/>
    </source>
</evidence>
<evidence type="ECO:0000313" key="5">
    <source>
        <dbReference type="EMBL" id="KAH7279506.1"/>
    </source>
</evidence>